<dbReference type="CDD" id="cd06529">
    <property type="entry name" value="S24_LexA-like"/>
    <property type="match status" value="1"/>
</dbReference>
<keyword evidence="3" id="KW-0804">Transcription</keyword>
<dbReference type="InterPro" id="IPR001387">
    <property type="entry name" value="Cro/C1-type_HTH"/>
</dbReference>
<dbReference type="CDD" id="cd00093">
    <property type="entry name" value="HTH_XRE"/>
    <property type="match status" value="1"/>
</dbReference>
<dbReference type="PANTHER" id="PTHR40661">
    <property type="match status" value="1"/>
</dbReference>
<dbReference type="InterPro" id="IPR015927">
    <property type="entry name" value="Peptidase_S24_S26A/B/C"/>
</dbReference>
<dbReference type="RefSeq" id="WP_167660516.1">
    <property type="nucleotide sequence ID" value="NZ_BMCQ01000004.1"/>
</dbReference>
<evidence type="ECO:0000259" key="4">
    <source>
        <dbReference type="PROSITE" id="PS50943"/>
    </source>
</evidence>
<evidence type="ECO:0000313" key="6">
    <source>
        <dbReference type="Proteomes" id="UP000783934"/>
    </source>
</evidence>
<dbReference type="Gene3D" id="2.10.109.10">
    <property type="entry name" value="Umud Fragment, subunit A"/>
    <property type="match status" value="1"/>
</dbReference>
<keyword evidence="1" id="KW-0805">Transcription regulation</keyword>
<evidence type="ECO:0000313" key="5">
    <source>
        <dbReference type="EMBL" id="NJB64311.1"/>
    </source>
</evidence>
<dbReference type="Pfam" id="PF00717">
    <property type="entry name" value="Peptidase_S24"/>
    <property type="match status" value="1"/>
</dbReference>
<name>A0ABX0WPU1_9BURK</name>
<dbReference type="SMART" id="SM00530">
    <property type="entry name" value="HTH_XRE"/>
    <property type="match status" value="1"/>
</dbReference>
<feature type="domain" description="HTH cro/C1-type" evidence="4">
    <location>
        <begin position="26"/>
        <end position="82"/>
    </location>
</feature>
<protein>
    <submittedName>
        <fullName evidence="5">Phage repressor protein C with HTH and peptisase S24 domain</fullName>
    </submittedName>
</protein>
<evidence type="ECO:0000256" key="2">
    <source>
        <dbReference type="ARBA" id="ARBA00023125"/>
    </source>
</evidence>
<dbReference type="InterPro" id="IPR039418">
    <property type="entry name" value="LexA-like"/>
</dbReference>
<evidence type="ECO:0000256" key="3">
    <source>
        <dbReference type="ARBA" id="ARBA00023163"/>
    </source>
</evidence>
<dbReference type="Gene3D" id="1.10.260.40">
    <property type="entry name" value="lambda repressor-like DNA-binding domains"/>
    <property type="match status" value="1"/>
</dbReference>
<dbReference type="PANTHER" id="PTHR40661:SF3">
    <property type="entry name" value="FELS-1 PROPHAGE TRANSCRIPTIONAL REGULATOR"/>
    <property type="match status" value="1"/>
</dbReference>
<sequence>MEEKEISMQTEMATEAGHIELEAQSLKRLFDERAKLSQSAFGHEFDIGTQGMVSQYLLGRRPLNLAAAMKFARGLGVSIGDFSPRLAREASEAAAMTKEPLPLQEIERTRSEKKRRIKIDILDVTPSAGPGGVPVDYPVVEDYLEVNIEWAQKNLGGHLKDFRVLPVSGDSMSPTINDGDLVFVDTSVKAFEREGIYVIIWNERLLIKRLRVNFETNKIDIISDNVSGYGAYSIDATSVNDLHICGLVRHWWSLRKS</sequence>
<reference evidence="5 6" key="1">
    <citation type="submission" date="2020-03" db="EMBL/GenBank/DDBJ databases">
        <title>Genomic Encyclopedia of Type Strains, Phase IV (KMG-IV): sequencing the most valuable type-strain genomes for metagenomic binning, comparative biology and taxonomic classification.</title>
        <authorList>
            <person name="Goeker M."/>
        </authorList>
    </citation>
    <scope>NUCLEOTIDE SEQUENCE [LARGE SCALE GENOMIC DNA]</scope>
    <source>
        <strain evidence="5 6">DSM 26613</strain>
    </source>
</reference>
<organism evidence="5 6">
    <name type="scientific">Paenalcaligenes hominis</name>
    <dbReference type="NCBI Taxonomy" id="643674"/>
    <lineage>
        <taxon>Bacteria</taxon>
        <taxon>Pseudomonadati</taxon>
        <taxon>Pseudomonadota</taxon>
        <taxon>Betaproteobacteria</taxon>
        <taxon>Burkholderiales</taxon>
        <taxon>Alcaligenaceae</taxon>
        <taxon>Paenalcaligenes</taxon>
    </lineage>
</organism>
<dbReference type="PROSITE" id="PS50943">
    <property type="entry name" value="HTH_CROC1"/>
    <property type="match status" value="1"/>
</dbReference>
<dbReference type="Proteomes" id="UP000783934">
    <property type="component" value="Unassembled WGS sequence"/>
</dbReference>
<dbReference type="SUPFAM" id="SSF51306">
    <property type="entry name" value="LexA/Signal peptidase"/>
    <property type="match status" value="1"/>
</dbReference>
<proteinExistence type="predicted"/>
<keyword evidence="2" id="KW-0238">DNA-binding</keyword>
<dbReference type="InterPro" id="IPR010982">
    <property type="entry name" value="Lambda_DNA-bd_dom_sf"/>
</dbReference>
<dbReference type="InterPro" id="IPR036286">
    <property type="entry name" value="LexA/Signal_pep-like_sf"/>
</dbReference>
<keyword evidence="6" id="KW-1185">Reference proteome</keyword>
<evidence type="ECO:0000256" key="1">
    <source>
        <dbReference type="ARBA" id="ARBA00023015"/>
    </source>
</evidence>
<comment type="caution">
    <text evidence="5">The sequence shown here is derived from an EMBL/GenBank/DDBJ whole genome shotgun (WGS) entry which is preliminary data.</text>
</comment>
<dbReference type="SUPFAM" id="SSF47413">
    <property type="entry name" value="lambda repressor-like DNA-binding domains"/>
    <property type="match status" value="1"/>
</dbReference>
<accession>A0ABX0WPU1</accession>
<gene>
    <name evidence="5" type="ORF">GGR41_000532</name>
</gene>
<dbReference type="EMBL" id="JAATIZ010000001">
    <property type="protein sequence ID" value="NJB64311.1"/>
    <property type="molecule type" value="Genomic_DNA"/>
</dbReference>